<gene>
    <name evidence="1" type="ORF">GA_TR3738_c1_g1_i1_g.13327</name>
</gene>
<protein>
    <submittedName>
        <fullName evidence="1">Uncharacterized protein</fullName>
    </submittedName>
</protein>
<reference evidence="1" key="1">
    <citation type="submission" date="2016-07" db="EMBL/GenBank/DDBJ databases">
        <title>De novo transcriptome assembly of four accessions of the metal hyperaccumulator plant Noccaea caerulescens.</title>
        <authorList>
            <person name="Blande D."/>
            <person name="Halimaa P."/>
            <person name="Tervahauta A.I."/>
            <person name="Aarts M.G."/>
            <person name="Karenlampi S.O."/>
        </authorList>
    </citation>
    <scope>NUCLEOTIDE SEQUENCE</scope>
</reference>
<dbReference type="AlphaFoldDB" id="A0A1J3DRM7"/>
<evidence type="ECO:0000313" key="1">
    <source>
        <dbReference type="EMBL" id="JAU22618.1"/>
    </source>
</evidence>
<proteinExistence type="predicted"/>
<accession>A0A1J3DRM7</accession>
<organism evidence="1">
    <name type="scientific">Noccaea caerulescens</name>
    <name type="common">Alpine penny-cress</name>
    <name type="synonym">Thlaspi caerulescens</name>
    <dbReference type="NCBI Taxonomy" id="107243"/>
    <lineage>
        <taxon>Eukaryota</taxon>
        <taxon>Viridiplantae</taxon>
        <taxon>Streptophyta</taxon>
        <taxon>Embryophyta</taxon>
        <taxon>Tracheophyta</taxon>
        <taxon>Spermatophyta</taxon>
        <taxon>Magnoliopsida</taxon>
        <taxon>eudicotyledons</taxon>
        <taxon>Gunneridae</taxon>
        <taxon>Pentapetalae</taxon>
        <taxon>rosids</taxon>
        <taxon>malvids</taxon>
        <taxon>Brassicales</taxon>
        <taxon>Brassicaceae</taxon>
        <taxon>Coluteocarpeae</taxon>
        <taxon>Noccaea</taxon>
    </lineage>
</organism>
<dbReference type="EMBL" id="GEVI01009702">
    <property type="protein sequence ID" value="JAU22618.1"/>
    <property type="molecule type" value="Transcribed_RNA"/>
</dbReference>
<sequence>MFGGVFLPLVFEVVGVPLSVELTKARIGSVHGKFNHGSCWRFQTAFIQLSQQTVIQHKKAVILNSTPFDLLSLCLGSHRWFILSLN</sequence>
<name>A0A1J3DRM7_NOCCA</name>